<dbReference type="OrthoDB" id="273837at2759"/>
<evidence type="ECO:0000313" key="4">
    <source>
        <dbReference type="Proteomes" id="UP000674318"/>
    </source>
</evidence>
<evidence type="ECO:0000256" key="1">
    <source>
        <dbReference type="SAM" id="Coils"/>
    </source>
</evidence>
<reference evidence="3 4" key="1">
    <citation type="submission" date="2021-02" db="EMBL/GenBank/DDBJ databases">
        <title>Porcisia hertigi Genome sequencing and assembly.</title>
        <authorList>
            <person name="Almutairi H."/>
            <person name="Gatherer D."/>
        </authorList>
    </citation>
    <scope>NUCLEOTIDE SEQUENCE [LARGE SCALE GENOMIC DNA]</scope>
    <source>
        <strain evidence="3 4">C119</strain>
    </source>
</reference>
<dbReference type="AlphaFoldDB" id="A0A836IVY7"/>
<feature type="coiled-coil region" evidence="1">
    <location>
        <begin position="30"/>
        <end position="57"/>
    </location>
</feature>
<dbReference type="KEGG" id="phet:94291532"/>
<name>A0A836IVY7_9TRYP</name>
<dbReference type="EMBL" id="JAFJZO010000017">
    <property type="protein sequence ID" value="KAG5508241.1"/>
    <property type="molecule type" value="Genomic_DNA"/>
</dbReference>
<dbReference type="GeneID" id="94291532"/>
<protein>
    <submittedName>
        <fullName evidence="3">Uncharacterized protein</fullName>
    </submittedName>
</protein>
<feature type="region of interest" description="Disordered" evidence="2">
    <location>
        <begin position="163"/>
        <end position="204"/>
    </location>
</feature>
<sequence>MLSSATHQLRALRVMQHTKRAVVEEHMTAYDAAKHAYEMAQRQEAELRANLHAAEARTAQLRLHFDAAEAELRNATTHLSHTQLLCHSLESRIAEHVRCQRSAVLLAALPSSSISPPSRPQPLCLMDPYSLFHTAMGEAYTYDLVELGRRAASCHPAGMYTGEGGDNLSEIGGREGSADVETDRGTHEGHAPDTAADDPPNSPTIESLLTDAVQDVLRGYHYTFFCTSVHGCSLCSSQGSPTRGVCLAAMSSIKSAADGVCGHPSRHHSSLHPGDLCLRLLQLLQREALRSSTRALNVTLAAGSVGRDEAARTPRGEFTTMAGSAAASPRGAAEYGWTDLLHPIAARHQQETVAMEAAPLDERFERELPSMSLDPSSMRRRSVSSIGAVSSLDGGSMPSGVNCGRQLSRPSLGSTDERAMAMHVPTLEGVPLGSIEDAAFWLQEAGLLAAVDTFNCRLNTAALKSSTPPSSGNLGSKATTSVVVVLVGVDTQDATGKLHKSLFRIVGDSHFDPEGFDGSRVLRKGGSRGRSVDAAACCAPSTFSLYMSHVLGALARTAASNSSGSADLELSTAQLRNNHPRASAASFLTEMLVLQRAEIAPLSVQEVRTVAHRMSLRYPEGTCAFSRASDNYASMPPPHIRAAWSLWATLLRSVFGGNSKALWIHCTSTGDSCSNAEDRGSDIDAHDAAKAASFLGGCHSSRVQRNDTAALRLSALFCRLVRHDAVASEMSPDLARFTRIRA</sequence>
<gene>
    <name evidence="3" type="ORF">JKF63_05497</name>
</gene>
<comment type="caution">
    <text evidence="3">The sequence shown here is derived from an EMBL/GenBank/DDBJ whole genome shotgun (WGS) entry which is preliminary data.</text>
</comment>
<keyword evidence="1" id="KW-0175">Coiled coil</keyword>
<dbReference type="RefSeq" id="XP_067758130.1">
    <property type="nucleotide sequence ID" value="XM_067901455.1"/>
</dbReference>
<organism evidence="3 4">
    <name type="scientific">Porcisia hertigi</name>
    <dbReference type="NCBI Taxonomy" id="2761500"/>
    <lineage>
        <taxon>Eukaryota</taxon>
        <taxon>Discoba</taxon>
        <taxon>Euglenozoa</taxon>
        <taxon>Kinetoplastea</taxon>
        <taxon>Metakinetoplastina</taxon>
        <taxon>Trypanosomatida</taxon>
        <taxon>Trypanosomatidae</taxon>
        <taxon>Leishmaniinae</taxon>
        <taxon>Porcisia</taxon>
    </lineage>
</organism>
<evidence type="ECO:0000313" key="3">
    <source>
        <dbReference type="EMBL" id="KAG5508241.1"/>
    </source>
</evidence>
<proteinExistence type="predicted"/>
<accession>A0A836IVY7</accession>
<feature type="compositionally biased region" description="Basic and acidic residues" evidence="2">
    <location>
        <begin position="172"/>
        <end position="191"/>
    </location>
</feature>
<dbReference type="Proteomes" id="UP000674318">
    <property type="component" value="Chromosome 17"/>
</dbReference>
<evidence type="ECO:0000256" key="2">
    <source>
        <dbReference type="SAM" id="MobiDB-lite"/>
    </source>
</evidence>
<keyword evidence="4" id="KW-1185">Reference proteome</keyword>